<name>A0A9Q1GBD5_SYNKA</name>
<evidence type="ECO:0000256" key="1">
    <source>
        <dbReference type="SAM" id="MobiDB-lite"/>
    </source>
</evidence>
<comment type="caution">
    <text evidence="2">The sequence shown here is derived from an EMBL/GenBank/DDBJ whole genome shotgun (WGS) entry which is preliminary data.</text>
</comment>
<feature type="compositionally biased region" description="Basic and acidic residues" evidence="1">
    <location>
        <begin position="13"/>
        <end position="31"/>
    </location>
</feature>
<sequence length="109" mass="11462">MRGPPSGTRRAPGRTDPRARDTKPSGGEHDPPQQVLSTQPRDKSKADKAQAEVPRRQISRGFGASGTDGNSCGAGQRSLTSEPVGQRTPGGTGVTEERQCAGRGRRGLK</sequence>
<accession>A0A9Q1GBD5</accession>
<reference evidence="2" key="1">
    <citation type="journal article" date="2023" name="Science">
        <title>Genome structures resolve the early diversification of teleost fishes.</title>
        <authorList>
            <person name="Parey E."/>
            <person name="Louis A."/>
            <person name="Montfort J."/>
            <person name="Bouchez O."/>
            <person name="Roques C."/>
            <person name="Iampietro C."/>
            <person name="Lluch J."/>
            <person name="Castinel A."/>
            <person name="Donnadieu C."/>
            <person name="Desvignes T."/>
            <person name="Floi Bucao C."/>
            <person name="Jouanno E."/>
            <person name="Wen M."/>
            <person name="Mejri S."/>
            <person name="Dirks R."/>
            <person name="Jansen H."/>
            <person name="Henkel C."/>
            <person name="Chen W.J."/>
            <person name="Zahm M."/>
            <person name="Cabau C."/>
            <person name="Klopp C."/>
            <person name="Thompson A.W."/>
            <person name="Robinson-Rechavi M."/>
            <person name="Braasch I."/>
            <person name="Lecointre G."/>
            <person name="Bobe J."/>
            <person name="Postlethwait J.H."/>
            <person name="Berthelot C."/>
            <person name="Roest Crollius H."/>
            <person name="Guiguen Y."/>
        </authorList>
    </citation>
    <scope>NUCLEOTIDE SEQUENCE</scope>
    <source>
        <strain evidence="2">WJC10195</strain>
    </source>
</reference>
<dbReference type="EMBL" id="JAINUF010000001">
    <property type="protein sequence ID" value="KAJ8380448.1"/>
    <property type="molecule type" value="Genomic_DNA"/>
</dbReference>
<keyword evidence="3" id="KW-1185">Reference proteome</keyword>
<feature type="compositionally biased region" description="Basic and acidic residues" evidence="1">
    <location>
        <begin position="40"/>
        <end position="55"/>
    </location>
</feature>
<protein>
    <submittedName>
        <fullName evidence="2">Uncharacterized protein</fullName>
    </submittedName>
</protein>
<gene>
    <name evidence="2" type="ORF">SKAU_G00012260</name>
</gene>
<evidence type="ECO:0000313" key="2">
    <source>
        <dbReference type="EMBL" id="KAJ8380448.1"/>
    </source>
</evidence>
<feature type="region of interest" description="Disordered" evidence="1">
    <location>
        <begin position="1"/>
        <end position="109"/>
    </location>
</feature>
<dbReference type="Proteomes" id="UP001152622">
    <property type="component" value="Chromosome 1"/>
</dbReference>
<organism evidence="2 3">
    <name type="scientific">Synaphobranchus kaupii</name>
    <name type="common">Kaup's arrowtooth eel</name>
    <dbReference type="NCBI Taxonomy" id="118154"/>
    <lineage>
        <taxon>Eukaryota</taxon>
        <taxon>Metazoa</taxon>
        <taxon>Chordata</taxon>
        <taxon>Craniata</taxon>
        <taxon>Vertebrata</taxon>
        <taxon>Euteleostomi</taxon>
        <taxon>Actinopterygii</taxon>
        <taxon>Neopterygii</taxon>
        <taxon>Teleostei</taxon>
        <taxon>Anguilliformes</taxon>
        <taxon>Synaphobranchidae</taxon>
        <taxon>Synaphobranchus</taxon>
    </lineage>
</organism>
<proteinExistence type="predicted"/>
<dbReference type="AlphaFoldDB" id="A0A9Q1GBD5"/>
<evidence type="ECO:0000313" key="3">
    <source>
        <dbReference type="Proteomes" id="UP001152622"/>
    </source>
</evidence>